<evidence type="ECO:0000313" key="3">
    <source>
        <dbReference type="EMBL" id="SEJ79409.1"/>
    </source>
</evidence>
<evidence type="ECO:0000313" key="4">
    <source>
        <dbReference type="Proteomes" id="UP000242930"/>
    </source>
</evidence>
<keyword evidence="4" id="KW-1185">Reference proteome</keyword>
<keyword evidence="2" id="KW-0472">Membrane</keyword>
<evidence type="ECO:0000256" key="2">
    <source>
        <dbReference type="SAM" id="Phobius"/>
    </source>
</evidence>
<sequence length="237" mass="25799">MAPGEIASKGYALFPRSPAPAQTPNLRRVSQLADGSYPHARLRWTSTGIAVNVLSSACCLWCITPQRHHPTAESRGLDRDERKDKECYPQAPSGESYTTWCLFIVRISSMPLLIPPPGHRIGSAAFLALVFLLIALIQFLLIINGNTLGIAAFISNTFTSPYAMVNLFSNMKPVHGQPTLGLALIFAHYPIIGFAWGFISPMHANTTTQVTLFALKRLAIILLALTTPGLVLSLAFV</sequence>
<feature type="compositionally biased region" description="Basic and acidic residues" evidence="1">
    <location>
        <begin position="70"/>
        <end position="87"/>
    </location>
</feature>
<dbReference type="Proteomes" id="UP000242930">
    <property type="component" value="Unassembled WGS sequence"/>
</dbReference>
<evidence type="ECO:0000256" key="1">
    <source>
        <dbReference type="SAM" id="MobiDB-lite"/>
    </source>
</evidence>
<feature type="transmembrane region" description="Helical" evidence="2">
    <location>
        <begin position="180"/>
        <end position="199"/>
    </location>
</feature>
<keyword evidence="2" id="KW-0812">Transmembrane</keyword>
<proteinExistence type="predicted"/>
<feature type="transmembrane region" description="Helical" evidence="2">
    <location>
        <begin position="219"/>
        <end position="236"/>
    </location>
</feature>
<keyword evidence="2" id="KW-1133">Transmembrane helix</keyword>
<dbReference type="EMBL" id="FNZE01000018">
    <property type="protein sequence ID" value="SEJ79409.1"/>
    <property type="molecule type" value="Genomic_DNA"/>
</dbReference>
<dbReference type="STRING" id="915471.SAMN05216201_11854"/>
<feature type="transmembrane region" description="Helical" evidence="2">
    <location>
        <begin position="149"/>
        <end position="168"/>
    </location>
</feature>
<dbReference type="AlphaFoldDB" id="A0A1H7BPB9"/>
<gene>
    <name evidence="3" type="ORF">SAMN05216201_11854</name>
</gene>
<protein>
    <submittedName>
        <fullName evidence="3">Uncharacterized protein</fullName>
    </submittedName>
</protein>
<feature type="region of interest" description="Disordered" evidence="1">
    <location>
        <begin position="1"/>
        <end position="23"/>
    </location>
</feature>
<feature type="region of interest" description="Disordered" evidence="1">
    <location>
        <begin position="70"/>
        <end position="91"/>
    </location>
</feature>
<accession>A0A1H7BPB9</accession>
<reference evidence="4" key="1">
    <citation type="submission" date="2016-10" db="EMBL/GenBank/DDBJ databases">
        <authorList>
            <person name="Varghese N."/>
            <person name="Submissions S."/>
        </authorList>
    </citation>
    <scope>NUCLEOTIDE SEQUENCE [LARGE SCALE GENOMIC DNA]</scope>
    <source>
        <strain evidence="4">LMG 25967</strain>
    </source>
</reference>
<feature type="transmembrane region" description="Helical" evidence="2">
    <location>
        <begin position="121"/>
        <end position="143"/>
    </location>
</feature>
<organism evidence="3 4">
    <name type="scientific">Pseudomonas linyingensis</name>
    <dbReference type="NCBI Taxonomy" id="915471"/>
    <lineage>
        <taxon>Bacteria</taxon>
        <taxon>Pseudomonadati</taxon>
        <taxon>Pseudomonadota</taxon>
        <taxon>Gammaproteobacteria</taxon>
        <taxon>Pseudomonadales</taxon>
        <taxon>Pseudomonadaceae</taxon>
        <taxon>Pseudomonas</taxon>
    </lineage>
</organism>
<name>A0A1H7BPB9_9PSED</name>